<name>A0ABW2PL58_9BACL</name>
<comment type="caution">
    <text evidence="1">The sequence shown here is derived from an EMBL/GenBank/DDBJ whole genome shotgun (WGS) entry which is preliminary data.</text>
</comment>
<proteinExistence type="predicted"/>
<gene>
    <name evidence="1" type="ORF">ACFQO8_07170</name>
</gene>
<sequence>MISLIDTYERFIASGEATRYAKEQQSIEHILQASSCPVEIKDLEQSLTHLSGNPYAKDESLDKIVEHEMKGAMAALELSGYPLQTPLAKAVILSSFARTNRLNIDKLKELSHADLLVRIQSSERAWKRTYTLLHRSTPTQICGQMDSLLGGCAIQRVLEAIKQPGTTKTA</sequence>
<reference evidence="2" key="1">
    <citation type="journal article" date="2019" name="Int. J. Syst. Evol. Microbiol.">
        <title>The Global Catalogue of Microorganisms (GCM) 10K type strain sequencing project: providing services to taxonomists for standard genome sequencing and annotation.</title>
        <authorList>
            <consortium name="The Broad Institute Genomics Platform"/>
            <consortium name="The Broad Institute Genome Sequencing Center for Infectious Disease"/>
            <person name="Wu L."/>
            <person name="Ma J."/>
        </authorList>
    </citation>
    <scope>NUCLEOTIDE SEQUENCE [LARGE SCALE GENOMIC DNA]</scope>
    <source>
        <strain evidence="2">CCUG 55590</strain>
    </source>
</reference>
<keyword evidence="2" id="KW-1185">Reference proteome</keyword>
<evidence type="ECO:0000313" key="2">
    <source>
        <dbReference type="Proteomes" id="UP001596439"/>
    </source>
</evidence>
<dbReference type="Proteomes" id="UP001596439">
    <property type="component" value="Unassembled WGS sequence"/>
</dbReference>
<organism evidence="1 2">
    <name type="scientific">Exiguobacterium aestuarii</name>
    <dbReference type="NCBI Taxonomy" id="273527"/>
    <lineage>
        <taxon>Bacteria</taxon>
        <taxon>Bacillati</taxon>
        <taxon>Bacillota</taxon>
        <taxon>Bacilli</taxon>
        <taxon>Bacillales</taxon>
        <taxon>Bacillales Family XII. Incertae Sedis</taxon>
        <taxon>Exiguobacterium</taxon>
    </lineage>
</organism>
<accession>A0ABW2PL58</accession>
<protein>
    <submittedName>
        <fullName evidence="1">Uncharacterized protein</fullName>
    </submittedName>
</protein>
<evidence type="ECO:0000313" key="1">
    <source>
        <dbReference type="EMBL" id="MFC7389922.1"/>
    </source>
</evidence>
<dbReference type="EMBL" id="JBHTCE010000001">
    <property type="protein sequence ID" value="MFC7389922.1"/>
    <property type="molecule type" value="Genomic_DNA"/>
</dbReference>
<dbReference type="RefSeq" id="WP_214788390.1">
    <property type="nucleotide sequence ID" value="NZ_JANIEL010000004.1"/>
</dbReference>